<comment type="caution">
    <text evidence="2">The sequence shown here is derived from an EMBL/GenBank/DDBJ whole genome shotgun (WGS) entry which is preliminary data.</text>
</comment>
<dbReference type="Proteomes" id="UP000824135">
    <property type="component" value="Unassembled WGS sequence"/>
</dbReference>
<keyword evidence="1" id="KW-1133">Transmembrane helix</keyword>
<gene>
    <name evidence="2" type="ORF">H9728_06790</name>
</gene>
<evidence type="ECO:0000256" key="1">
    <source>
        <dbReference type="SAM" id="Phobius"/>
    </source>
</evidence>
<feature type="transmembrane region" description="Helical" evidence="1">
    <location>
        <begin position="6"/>
        <end position="27"/>
    </location>
</feature>
<name>A0A9D2CGW3_9FIRM</name>
<keyword evidence="1" id="KW-0472">Membrane</keyword>
<protein>
    <submittedName>
        <fullName evidence="2">Uncharacterized protein</fullName>
    </submittedName>
</protein>
<proteinExistence type="predicted"/>
<reference evidence="2" key="2">
    <citation type="submission" date="2021-04" db="EMBL/GenBank/DDBJ databases">
        <authorList>
            <person name="Gilroy R."/>
        </authorList>
    </citation>
    <scope>NUCLEOTIDE SEQUENCE</scope>
    <source>
        <strain evidence="2">CHK199-9574</strain>
    </source>
</reference>
<dbReference type="AlphaFoldDB" id="A0A9D2CGW3"/>
<evidence type="ECO:0000313" key="3">
    <source>
        <dbReference type="Proteomes" id="UP000824135"/>
    </source>
</evidence>
<dbReference type="EMBL" id="DXCO01000040">
    <property type="protein sequence ID" value="HIY78736.1"/>
    <property type="molecule type" value="Genomic_DNA"/>
</dbReference>
<accession>A0A9D2CGW3</accession>
<keyword evidence="1" id="KW-0812">Transmembrane</keyword>
<organism evidence="2 3">
    <name type="scientific">Candidatus Borkfalkia excrementavium</name>
    <dbReference type="NCBI Taxonomy" id="2838505"/>
    <lineage>
        <taxon>Bacteria</taxon>
        <taxon>Bacillati</taxon>
        <taxon>Bacillota</taxon>
        <taxon>Clostridia</taxon>
        <taxon>Christensenellales</taxon>
        <taxon>Christensenellaceae</taxon>
        <taxon>Candidatus Borkfalkia</taxon>
    </lineage>
</organism>
<evidence type="ECO:0000313" key="2">
    <source>
        <dbReference type="EMBL" id="HIY78736.1"/>
    </source>
</evidence>
<sequence length="150" mass="16959">MKKYRVLYIFLAAAAAALLIVGGIFLYDFIKYPKRISFSDFPQFKGIEEGEIERFRIYWDTGDGSAEERIVSDGEAVQTIAHALFHKTVFERTERRAGNLSYMVVETVEGKEYRVGLYMNGYGDSDRGYKFSDGAFRSLLAEYTGSAAAL</sequence>
<reference evidence="2" key="1">
    <citation type="journal article" date="2021" name="PeerJ">
        <title>Extensive microbial diversity within the chicken gut microbiome revealed by metagenomics and culture.</title>
        <authorList>
            <person name="Gilroy R."/>
            <person name="Ravi A."/>
            <person name="Getino M."/>
            <person name="Pursley I."/>
            <person name="Horton D.L."/>
            <person name="Alikhan N.F."/>
            <person name="Baker D."/>
            <person name="Gharbi K."/>
            <person name="Hall N."/>
            <person name="Watson M."/>
            <person name="Adriaenssens E.M."/>
            <person name="Foster-Nyarko E."/>
            <person name="Jarju S."/>
            <person name="Secka A."/>
            <person name="Antonio M."/>
            <person name="Oren A."/>
            <person name="Chaudhuri R.R."/>
            <person name="La Ragione R."/>
            <person name="Hildebrand F."/>
            <person name="Pallen M.J."/>
        </authorList>
    </citation>
    <scope>NUCLEOTIDE SEQUENCE</scope>
    <source>
        <strain evidence="2">CHK199-9574</strain>
    </source>
</reference>